<dbReference type="InterPro" id="IPR006439">
    <property type="entry name" value="HAD-SF_hydro_IA"/>
</dbReference>
<comment type="catalytic activity">
    <reaction evidence="2">
        <text>phosphonoacetaldehyde + H2O = acetaldehyde + phosphate + H(+)</text>
        <dbReference type="Rhea" id="RHEA:18905"/>
        <dbReference type="ChEBI" id="CHEBI:15343"/>
        <dbReference type="ChEBI" id="CHEBI:15377"/>
        <dbReference type="ChEBI" id="CHEBI:15378"/>
        <dbReference type="ChEBI" id="CHEBI:43474"/>
        <dbReference type="ChEBI" id="CHEBI:58383"/>
        <dbReference type="EC" id="3.11.1.1"/>
    </reaction>
</comment>
<dbReference type="GO" id="GO:0050194">
    <property type="term" value="F:phosphonoacetaldehyde hydrolase activity"/>
    <property type="evidence" value="ECO:0007669"/>
    <property type="project" value="UniProtKB-EC"/>
</dbReference>
<keyword evidence="4" id="KW-1185">Reference proteome</keyword>
<dbReference type="InterPro" id="IPR036412">
    <property type="entry name" value="HAD-like_sf"/>
</dbReference>
<comment type="function">
    <text evidence="2">Involved in phosphonate degradation.</text>
</comment>
<dbReference type="HAMAP" id="MF_01375">
    <property type="entry name" value="PhnX"/>
    <property type="match status" value="1"/>
</dbReference>
<dbReference type="Gene3D" id="3.40.50.1000">
    <property type="entry name" value="HAD superfamily/HAD-like"/>
    <property type="match status" value="1"/>
</dbReference>
<sequence>MSFPIKAVVLDWAGTMIDHGCCAPVIALQRVFADAGVTISEDEARADMGRAKRDHIRAILAKPRVAEAWQAAHATSPAESDVTTLHDAVEPMMRGAAKDCAALIPGAAELTATLRAHGVKIASCTGYTRPMMADILPLAAEQGYAPDVVVCSGETLEGRPSPLMLWKGLVELGVWPAAACVKVDDATVGIGEGKAAGAWTVGLAASGNGVGLSHDAMLALEPEERARRIAAAAADLHAAGADYVIDSVADLWPVLETIARRIEAGERPAA</sequence>
<reference evidence="3 4" key="1">
    <citation type="submission" date="2023-11" db="EMBL/GenBank/DDBJ databases">
        <title>MicrobeMod: A computational toolkit for identifying prokaryotic methylation and restriction-modification with nanopore sequencing.</title>
        <authorList>
            <person name="Crits-Christoph A."/>
            <person name="Kang S.C."/>
            <person name="Lee H."/>
            <person name="Ostrov N."/>
        </authorList>
    </citation>
    <scope>NUCLEOTIDE SEQUENCE [LARGE SCALE GENOMIC DNA]</scope>
    <source>
        <strain evidence="3 4">ATCC 14820</strain>
    </source>
</reference>
<feature type="binding site" evidence="2">
    <location>
        <position position="185"/>
    </location>
    <ligand>
        <name>Mg(2+)</name>
        <dbReference type="ChEBI" id="CHEBI:18420"/>
    </ligand>
</feature>
<dbReference type="PANTHER" id="PTHR43434">
    <property type="entry name" value="PHOSPHOGLYCOLATE PHOSPHATASE"/>
    <property type="match status" value="1"/>
</dbReference>
<comment type="similarity">
    <text evidence="2">Belongs to the HAD-like hydrolase superfamily. PhnX family.</text>
</comment>
<dbReference type="SFLD" id="SFLDS00003">
    <property type="entry name" value="Haloacid_Dehalogenase"/>
    <property type="match status" value="1"/>
</dbReference>
<keyword evidence="2" id="KW-0460">Magnesium</keyword>
<dbReference type="InterPro" id="IPR023198">
    <property type="entry name" value="PGP-like_dom2"/>
</dbReference>
<dbReference type="Gene3D" id="1.10.150.240">
    <property type="entry name" value="Putative phosphatase, domain 2"/>
    <property type="match status" value="1"/>
</dbReference>
<dbReference type="InterPro" id="IPR006323">
    <property type="entry name" value="Phosphonoacetald_hydro"/>
</dbReference>
<evidence type="ECO:0000313" key="4">
    <source>
        <dbReference type="Proteomes" id="UP001279660"/>
    </source>
</evidence>
<dbReference type="SFLD" id="SFLDG01129">
    <property type="entry name" value="C1.5:_HAD__Beta-PGM__Phosphata"/>
    <property type="match status" value="1"/>
</dbReference>
<organism evidence="3 4">
    <name type="scientific">Sphingomonas echinoides</name>
    <dbReference type="NCBI Taxonomy" id="59803"/>
    <lineage>
        <taxon>Bacteria</taxon>
        <taxon>Pseudomonadati</taxon>
        <taxon>Pseudomonadota</taxon>
        <taxon>Alphaproteobacteria</taxon>
        <taxon>Sphingomonadales</taxon>
        <taxon>Sphingomonadaceae</taxon>
        <taxon>Sphingomonas</taxon>
    </lineage>
</organism>
<comment type="subunit">
    <text evidence="2">Homodimer.</text>
</comment>
<evidence type="ECO:0000256" key="1">
    <source>
        <dbReference type="ARBA" id="ARBA00023270"/>
    </source>
</evidence>
<keyword evidence="2 3" id="KW-0378">Hydrolase</keyword>
<dbReference type="NCBIfam" id="TIGR01509">
    <property type="entry name" value="HAD-SF-IA-v3"/>
    <property type="match status" value="1"/>
</dbReference>
<dbReference type="SFLD" id="SFLDG01135">
    <property type="entry name" value="C1.5.6:_HAD__Beta-PGM__Phospha"/>
    <property type="match status" value="1"/>
</dbReference>
<proteinExistence type="inferred from homology"/>
<feature type="binding site" evidence="2">
    <location>
        <position position="13"/>
    </location>
    <ligand>
        <name>Mg(2+)</name>
        <dbReference type="ChEBI" id="CHEBI:18420"/>
    </ligand>
</feature>
<gene>
    <name evidence="2 3" type="primary">phnX</name>
    <name evidence="3" type="ORF">SIL82_18190</name>
</gene>
<feature type="active site" description="Schiff-base intermediate with substrate" evidence="2">
    <location>
        <position position="52"/>
    </location>
</feature>
<comment type="caution">
    <text evidence="3">The sequence shown here is derived from an EMBL/GenBank/DDBJ whole genome shotgun (WGS) entry which is preliminary data.</text>
</comment>
<dbReference type="EC" id="3.11.1.1" evidence="2"/>
<dbReference type="InterPro" id="IPR023214">
    <property type="entry name" value="HAD_sf"/>
</dbReference>
<feature type="active site" description="Nucleophile" evidence="2">
    <location>
        <position position="11"/>
    </location>
</feature>
<dbReference type="PANTHER" id="PTHR43434:SF19">
    <property type="entry name" value="PHOSPHONOACETALDEHYDE HYDROLASE"/>
    <property type="match status" value="1"/>
</dbReference>
<dbReference type="EMBL" id="JAWXXV010000001">
    <property type="protein sequence ID" value="MDX5986193.1"/>
    <property type="molecule type" value="Genomic_DNA"/>
</dbReference>
<evidence type="ECO:0000256" key="2">
    <source>
        <dbReference type="HAMAP-Rule" id="MF_01375"/>
    </source>
</evidence>
<protein>
    <recommendedName>
        <fullName evidence="2">Phosphonoacetaldehyde hydrolase</fullName>
        <shortName evidence="2">Phosphonatase</shortName>
        <ecNumber evidence="2">3.11.1.1</ecNumber>
    </recommendedName>
    <alternativeName>
        <fullName evidence="2">Phosphonoacetaldehyde phosphonohydrolase</fullName>
    </alternativeName>
</protein>
<comment type="cofactor">
    <cofactor evidence="2">
        <name>Mg(2+)</name>
        <dbReference type="ChEBI" id="CHEBI:18420"/>
    </cofactor>
    <text evidence="2">Binds 1 Mg(2+) ion per subunit.</text>
</comment>
<accession>A0ABU4PPV9</accession>
<dbReference type="NCBIfam" id="TIGR01422">
    <property type="entry name" value="phosphonatase"/>
    <property type="match status" value="1"/>
</dbReference>
<keyword evidence="2" id="KW-0479">Metal-binding</keyword>
<dbReference type="SUPFAM" id="SSF56784">
    <property type="entry name" value="HAD-like"/>
    <property type="match status" value="1"/>
</dbReference>
<keyword evidence="1 2" id="KW-0704">Schiff base</keyword>
<evidence type="ECO:0000313" key="3">
    <source>
        <dbReference type="EMBL" id="MDX5986193.1"/>
    </source>
</evidence>
<dbReference type="RefSeq" id="WP_010406599.1">
    <property type="nucleotide sequence ID" value="NZ_JAWXXV010000001.1"/>
</dbReference>
<dbReference type="Proteomes" id="UP001279660">
    <property type="component" value="Unassembled WGS sequence"/>
</dbReference>
<dbReference type="InterPro" id="IPR050155">
    <property type="entry name" value="HAD-like_hydrolase_sf"/>
</dbReference>
<name>A0ABU4PPV9_9SPHN</name>
<dbReference type="Pfam" id="PF00702">
    <property type="entry name" value="Hydrolase"/>
    <property type="match status" value="1"/>
</dbReference>
<feature type="binding site" evidence="2">
    <location>
        <position position="11"/>
    </location>
    <ligand>
        <name>Mg(2+)</name>
        <dbReference type="ChEBI" id="CHEBI:18420"/>
    </ligand>
</feature>